<feature type="compositionally biased region" description="Low complexity" evidence="8">
    <location>
        <begin position="133"/>
        <end position="163"/>
    </location>
</feature>
<evidence type="ECO:0000313" key="11">
    <source>
        <dbReference type="Proteomes" id="UP000028545"/>
    </source>
</evidence>
<dbReference type="GO" id="GO:0000978">
    <property type="term" value="F:RNA polymerase II cis-regulatory region sequence-specific DNA binding"/>
    <property type="evidence" value="ECO:0007669"/>
    <property type="project" value="InterPro"/>
</dbReference>
<name>A0A084G169_PSEDA</name>
<evidence type="ECO:0000256" key="8">
    <source>
        <dbReference type="SAM" id="MobiDB-lite"/>
    </source>
</evidence>
<evidence type="ECO:0000256" key="4">
    <source>
        <dbReference type="ARBA" id="ARBA00022771"/>
    </source>
</evidence>
<dbReference type="InterPro" id="IPR051059">
    <property type="entry name" value="VerF-like"/>
</dbReference>
<feature type="region of interest" description="Disordered" evidence="8">
    <location>
        <begin position="1"/>
        <end position="203"/>
    </location>
</feature>
<sequence>MEGPHYSPDGLTSSTSATAYPSPSTRSSTAQPEQQYHPQVLPPIIDQSKNSHAWKIMYGGNHPQPPHGQATPGAPAPGSNLPSYHQQTTQPSARGPAYAMSGPPSYPSPHAFSMPQTTQALSHPQPIAPAPPAGRGAPVLRPMPGVMNQQGMMGNPMMQQGPGLQEGDQPTHVVGSQGRRGILPSAPGRVPVGQVNSKGQITPVKDADGKFPCPHCTKTYLHAKHLKRHLLRHTGDRPYRCVLCNDTFSRSDILKRHFQKCSIRRGNPAGVTHLSLPQAHVKKSAPVQKAPAPVGMEGDLNHLNGGLGNLHGDSMSHGYPMVPVPDGLPNLTNDQGQLQRSGNMSRLENNGNQDRQGMGGAVMGSAPSRGGYEQHYASNVAGSMASQQMPSYNMPPGQNGMPMYAGGSNSNQQVDWSQVFPTGAQDSYANAFPPNIGQTQIPVKQEHNVENDRTDGVPGVNPTDSLFFANYMPPTTQNPYVLISNQILAYFQSSGSAYPTHPDLNLAHSFFSPENIRDFLDKYTHFHIHFPLIHVPSIRITELNTGLLAGLCCVGACYSDRVSPDHVRDVMDLVRPAFEQQSKLLAKDWHQQTNYPTTLSKEDVEEIQTTILLSALHVWHGTPLQREWGQRTYALLALIVRSAGLLRITPDSTPYSPLHQPGFSPQNFDVSSFDWSAWVEQEKKVRVVHIIFLADTAMSLYFNMTPKLDPFELNIPLPSDDGAWDARTDVECATALGLYGPEAARERSADGTHRAKQPEANLALQALLHGSYQIQPGRTNLYGKFVLIHAILSIIRKALVDQSAAAMVKEMGTPPPHDWMVRGSDSSNGRATPVEGAGQQIPLQTRQALSTALDKFKANWDADMVTQFPPQLQVKNPRRYGFSRDGIHFYWLAKYMLKHTRPSDLQLPPDDRFAQVMQLLRSVKTWVMTDGASRGEALGSVGDINKDYGVSDRTLNMAQLFTPLPKVVEDPRIPSVKTEIDTGII</sequence>
<dbReference type="RefSeq" id="XP_016640880.1">
    <property type="nucleotide sequence ID" value="XM_016789053.1"/>
</dbReference>
<evidence type="ECO:0000259" key="9">
    <source>
        <dbReference type="PROSITE" id="PS50157"/>
    </source>
</evidence>
<dbReference type="SMART" id="SM00355">
    <property type="entry name" value="ZnF_C2H2"/>
    <property type="match status" value="2"/>
</dbReference>
<keyword evidence="4 7" id="KW-0863">Zinc-finger</keyword>
<keyword evidence="3" id="KW-0677">Repeat</keyword>
<dbReference type="InterPro" id="IPR036236">
    <property type="entry name" value="Znf_C2H2_sf"/>
</dbReference>
<keyword evidence="11" id="KW-1185">Reference proteome</keyword>
<dbReference type="AlphaFoldDB" id="A0A084G169"/>
<dbReference type="GeneID" id="27726209"/>
<evidence type="ECO:0000256" key="7">
    <source>
        <dbReference type="PROSITE-ProRule" id="PRU00042"/>
    </source>
</evidence>
<dbReference type="InterPro" id="IPR007219">
    <property type="entry name" value="XnlR_reg_dom"/>
</dbReference>
<evidence type="ECO:0000256" key="1">
    <source>
        <dbReference type="ARBA" id="ARBA00004123"/>
    </source>
</evidence>
<accession>A0A084G169</accession>
<dbReference type="GO" id="GO:0000785">
    <property type="term" value="C:chromatin"/>
    <property type="evidence" value="ECO:0007669"/>
    <property type="project" value="TreeGrafter"/>
</dbReference>
<evidence type="ECO:0000313" key="10">
    <source>
        <dbReference type="EMBL" id="KEZ41081.1"/>
    </source>
</evidence>
<dbReference type="HOGENOM" id="CLU_014245_1_0_1"/>
<comment type="caution">
    <text evidence="10">The sequence shown here is derived from an EMBL/GenBank/DDBJ whole genome shotgun (WGS) entry which is preliminary data.</text>
</comment>
<dbReference type="CDD" id="cd12148">
    <property type="entry name" value="fungal_TF_MHR"/>
    <property type="match status" value="1"/>
</dbReference>
<dbReference type="GO" id="GO:0008270">
    <property type="term" value="F:zinc ion binding"/>
    <property type="evidence" value="ECO:0007669"/>
    <property type="project" value="UniProtKB-KW"/>
</dbReference>
<dbReference type="SUPFAM" id="SSF57667">
    <property type="entry name" value="beta-beta-alpha zinc fingers"/>
    <property type="match status" value="1"/>
</dbReference>
<keyword evidence="6" id="KW-0539">Nucleus</keyword>
<feature type="compositionally biased region" description="Low complexity" evidence="8">
    <location>
        <begin position="12"/>
        <end position="30"/>
    </location>
</feature>
<feature type="compositionally biased region" description="Polar residues" evidence="8">
    <location>
        <begin position="80"/>
        <end position="92"/>
    </location>
</feature>
<evidence type="ECO:0000256" key="5">
    <source>
        <dbReference type="ARBA" id="ARBA00022833"/>
    </source>
</evidence>
<keyword evidence="2" id="KW-0479">Metal-binding</keyword>
<dbReference type="OrthoDB" id="9439903at2759"/>
<dbReference type="PROSITE" id="PS50157">
    <property type="entry name" value="ZINC_FINGER_C2H2_2"/>
    <property type="match status" value="2"/>
</dbReference>
<evidence type="ECO:0000256" key="2">
    <source>
        <dbReference type="ARBA" id="ARBA00022723"/>
    </source>
</evidence>
<feature type="domain" description="C2H2-type" evidence="9">
    <location>
        <begin position="211"/>
        <end position="238"/>
    </location>
</feature>
<reference evidence="10 11" key="1">
    <citation type="journal article" date="2014" name="Genome Announc.">
        <title>Draft genome sequence of the pathogenic fungus Scedosporium apiospermum.</title>
        <authorList>
            <person name="Vandeputte P."/>
            <person name="Ghamrawi S."/>
            <person name="Rechenmann M."/>
            <person name="Iltis A."/>
            <person name="Giraud S."/>
            <person name="Fleury M."/>
            <person name="Thornton C."/>
            <person name="Delhaes L."/>
            <person name="Meyer W."/>
            <person name="Papon N."/>
            <person name="Bouchara J.P."/>
        </authorList>
    </citation>
    <scope>NUCLEOTIDE SEQUENCE [LARGE SCALE GENOMIC DNA]</scope>
    <source>
        <strain evidence="10 11">IHEM 14462</strain>
    </source>
</reference>
<organism evidence="10 11">
    <name type="scientific">Pseudallescheria apiosperma</name>
    <name type="common">Scedosporium apiospermum</name>
    <dbReference type="NCBI Taxonomy" id="563466"/>
    <lineage>
        <taxon>Eukaryota</taxon>
        <taxon>Fungi</taxon>
        <taxon>Dikarya</taxon>
        <taxon>Ascomycota</taxon>
        <taxon>Pezizomycotina</taxon>
        <taxon>Sordariomycetes</taxon>
        <taxon>Hypocreomycetidae</taxon>
        <taxon>Microascales</taxon>
        <taxon>Microascaceae</taxon>
        <taxon>Scedosporium</taxon>
    </lineage>
</organism>
<dbReference type="OMA" id="FYWLAKY"/>
<protein>
    <submittedName>
        <fullName evidence="10">C2H2 transcription factor</fullName>
    </submittedName>
</protein>
<dbReference type="GO" id="GO:0000981">
    <property type="term" value="F:DNA-binding transcription factor activity, RNA polymerase II-specific"/>
    <property type="evidence" value="ECO:0007669"/>
    <property type="project" value="InterPro"/>
</dbReference>
<feature type="domain" description="C2H2-type" evidence="9">
    <location>
        <begin position="239"/>
        <end position="269"/>
    </location>
</feature>
<evidence type="ECO:0000256" key="3">
    <source>
        <dbReference type="ARBA" id="ARBA00022737"/>
    </source>
</evidence>
<comment type="subcellular location">
    <subcellularLocation>
        <location evidence="1">Nucleus</location>
    </subcellularLocation>
</comment>
<evidence type="ECO:0000256" key="6">
    <source>
        <dbReference type="ARBA" id="ARBA00023242"/>
    </source>
</evidence>
<dbReference type="PROSITE" id="PS00028">
    <property type="entry name" value="ZINC_FINGER_C2H2_1"/>
    <property type="match status" value="1"/>
</dbReference>
<dbReference type="Proteomes" id="UP000028545">
    <property type="component" value="Unassembled WGS sequence"/>
</dbReference>
<proteinExistence type="predicted"/>
<dbReference type="VEuPathDB" id="FungiDB:SAPIO_CDS7137"/>
<dbReference type="GO" id="GO:0006351">
    <property type="term" value="P:DNA-templated transcription"/>
    <property type="evidence" value="ECO:0007669"/>
    <property type="project" value="InterPro"/>
</dbReference>
<dbReference type="PANTHER" id="PTHR40626">
    <property type="entry name" value="MIP31509P"/>
    <property type="match status" value="1"/>
</dbReference>
<dbReference type="KEGG" id="sapo:SAPIO_CDS7137"/>
<dbReference type="Gene3D" id="3.30.160.60">
    <property type="entry name" value="Classic Zinc Finger"/>
    <property type="match status" value="2"/>
</dbReference>
<dbReference type="Pfam" id="PF04082">
    <property type="entry name" value="Fungal_trans"/>
    <property type="match status" value="1"/>
</dbReference>
<dbReference type="PANTHER" id="PTHR40626:SF12">
    <property type="entry name" value="RFEC"/>
    <property type="match status" value="1"/>
</dbReference>
<dbReference type="InterPro" id="IPR013087">
    <property type="entry name" value="Znf_C2H2_type"/>
</dbReference>
<dbReference type="EMBL" id="JOWA01000110">
    <property type="protein sequence ID" value="KEZ41081.1"/>
    <property type="molecule type" value="Genomic_DNA"/>
</dbReference>
<keyword evidence="5" id="KW-0862">Zinc</keyword>
<gene>
    <name evidence="10" type="ORF">SAPIO_CDS7137</name>
</gene>
<dbReference type="GO" id="GO:0005634">
    <property type="term" value="C:nucleus"/>
    <property type="evidence" value="ECO:0007669"/>
    <property type="project" value="UniProtKB-SubCell"/>
</dbReference>